<dbReference type="Pfam" id="PF05903">
    <property type="entry name" value="Peptidase_C97"/>
    <property type="match status" value="1"/>
</dbReference>
<reference evidence="5" key="1">
    <citation type="submission" date="2023-08" db="EMBL/GenBank/DDBJ databases">
        <authorList>
            <person name="Chen Y."/>
            <person name="Shah S."/>
            <person name="Dougan E. K."/>
            <person name="Thang M."/>
            <person name="Chan C."/>
        </authorList>
    </citation>
    <scope>NUCLEOTIDE SEQUENCE</scope>
</reference>
<accession>A0AA36J0Z3</accession>
<proteinExistence type="inferred from homology"/>
<dbReference type="InterPro" id="IPR042266">
    <property type="entry name" value="PPPDE_sf"/>
</dbReference>
<evidence type="ECO:0000259" key="4">
    <source>
        <dbReference type="PROSITE" id="PS51858"/>
    </source>
</evidence>
<protein>
    <recommendedName>
        <fullName evidence="4">PPPDE domain-containing protein</fullName>
    </recommendedName>
</protein>
<dbReference type="AlphaFoldDB" id="A0AA36J0Z3"/>
<dbReference type="PANTHER" id="PTHR12378:SF80">
    <property type="entry name" value="IP06716P-RELATED"/>
    <property type="match status" value="1"/>
</dbReference>
<gene>
    <name evidence="5" type="ORF">EVOR1521_LOCUS21571</name>
</gene>
<comment type="caution">
    <text evidence="5">The sequence shown here is derived from an EMBL/GenBank/DDBJ whole genome shotgun (WGS) entry which is preliminary data.</text>
</comment>
<dbReference type="Proteomes" id="UP001178507">
    <property type="component" value="Unassembled WGS sequence"/>
</dbReference>
<name>A0AA36J0Z3_9DINO</name>
<organism evidence="5 6">
    <name type="scientific">Effrenium voratum</name>
    <dbReference type="NCBI Taxonomy" id="2562239"/>
    <lineage>
        <taxon>Eukaryota</taxon>
        <taxon>Sar</taxon>
        <taxon>Alveolata</taxon>
        <taxon>Dinophyceae</taxon>
        <taxon>Suessiales</taxon>
        <taxon>Symbiodiniaceae</taxon>
        <taxon>Effrenium</taxon>
    </lineage>
</organism>
<keyword evidence="6" id="KW-1185">Reference proteome</keyword>
<comment type="similarity">
    <text evidence="1">Belongs to the DeSI family.</text>
</comment>
<dbReference type="PANTHER" id="PTHR12378">
    <property type="entry name" value="DESUMOYLATING ISOPEPTIDASE"/>
    <property type="match status" value="1"/>
</dbReference>
<dbReference type="SMART" id="SM01179">
    <property type="entry name" value="DUF862"/>
    <property type="match status" value="1"/>
</dbReference>
<keyword evidence="2" id="KW-0645">Protease</keyword>
<dbReference type="GO" id="GO:0016579">
    <property type="term" value="P:protein deubiquitination"/>
    <property type="evidence" value="ECO:0007669"/>
    <property type="project" value="TreeGrafter"/>
</dbReference>
<dbReference type="Gene3D" id="3.90.1720.30">
    <property type="entry name" value="PPPDE domains"/>
    <property type="match status" value="1"/>
</dbReference>
<evidence type="ECO:0000313" key="6">
    <source>
        <dbReference type="Proteomes" id="UP001178507"/>
    </source>
</evidence>
<evidence type="ECO:0000313" key="5">
    <source>
        <dbReference type="EMBL" id="CAJ1397593.1"/>
    </source>
</evidence>
<dbReference type="InterPro" id="IPR008580">
    <property type="entry name" value="PPPDE_dom"/>
</dbReference>
<keyword evidence="3" id="KW-0378">Hydrolase</keyword>
<dbReference type="GO" id="GO:0006508">
    <property type="term" value="P:proteolysis"/>
    <property type="evidence" value="ECO:0007669"/>
    <property type="project" value="UniProtKB-KW"/>
</dbReference>
<dbReference type="PROSITE" id="PS51858">
    <property type="entry name" value="PPPDE"/>
    <property type="match status" value="1"/>
</dbReference>
<dbReference type="EMBL" id="CAUJNA010003271">
    <property type="protein sequence ID" value="CAJ1397593.1"/>
    <property type="molecule type" value="Genomic_DNA"/>
</dbReference>
<sequence>MGLCASNRSPLVCCAPREGPENTDGRRAELAATPLFQVFGFNAYHTSIIIGERELFFDGAGIVEAEAFWSHEWCEGARRRPNRPEIERVKLGCTELEAAQAARILEPFFEQGSYDILRKNCNSFSDAATWLLTRRRLDPKFNRLERWVLALEPLSLDVIRRLLGLDREDRDEDAPTGYMPNPLAEGFDVEEVVAKLSPPTSKSIYARPYCCARNAPVKPKKLCSTSEEGSPNSIMDHALKDATLEKAWEPSVEDYPCSVWNPFDRLQDQGDQEPIVPPVLIERLRSPGVVPARTSSRPQVHLCDEDVVWQSDLD</sequence>
<evidence type="ECO:0000256" key="2">
    <source>
        <dbReference type="ARBA" id="ARBA00022670"/>
    </source>
</evidence>
<dbReference type="GO" id="GO:0101005">
    <property type="term" value="F:deubiquitinase activity"/>
    <property type="evidence" value="ECO:0007669"/>
    <property type="project" value="TreeGrafter"/>
</dbReference>
<feature type="domain" description="PPPDE" evidence="4">
    <location>
        <begin position="21"/>
        <end position="156"/>
    </location>
</feature>
<evidence type="ECO:0000256" key="1">
    <source>
        <dbReference type="ARBA" id="ARBA00008140"/>
    </source>
</evidence>
<evidence type="ECO:0000256" key="3">
    <source>
        <dbReference type="ARBA" id="ARBA00022801"/>
    </source>
</evidence>